<evidence type="ECO:0000313" key="18">
    <source>
        <dbReference type="EMBL" id="ORX70271.1"/>
    </source>
</evidence>
<dbReference type="AlphaFoldDB" id="A0A1Y1W9R4"/>
<dbReference type="EMBL" id="MCFD01000006">
    <property type="protein sequence ID" value="ORX70271.1"/>
    <property type="molecule type" value="Genomic_DNA"/>
</dbReference>
<keyword evidence="11" id="KW-0325">Glycoprotein</keyword>
<keyword evidence="4" id="KW-0121">Carboxypeptidase</keyword>
<evidence type="ECO:0000256" key="10">
    <source>
        <dbReference type="ARBA" id="ARBA00023136"/>
    </source>
</evidence>
<dbReference type="EC" id="3.4.16.6" evidence="12"/>
<dbReference type="OrthoDB" id="443318at2759"/>
<dbReference type="Gene3D" id="3.40.50.1820">
    <property type="entry name" value="alpha/beta hydrolase"/>
    <property type="match status" value="1"/>
</dbReference>
<evidence type="ECO:0000256" key="13">
    <source>
        <dbReference type="ARBA" id="ARBA00040403"/>
    </source>
</evidence>
<comment type="caution">
    <text evidence="18">The sequence shown here is derived from an EMBL/GenBank/DDBJ whole genome shotgun (WGS) entry which is preliminary data.</text>
</comment>
<evidence type="ECO:0000256" key="1">
    <source>
        <dbReference type="ARBA" id="ARBA00001003"/>
    </source>
</evidence>
<keyword evidence="4" id="KW-0645">Protease</keyword>
<evidence type="ECO:0000256" key="3">
    <source>
        <dbReference type="ARBA" id="ARBA00009431"/>
    </source>
</evidence>
<dbReference type="InterPro" id="IPR029058">
    <property type="entry name" value="AB_hydrolase_fold"/>
</dbReference>
<dbReference type="GeneID" id="63804165"/>
<evidence type="ECO:0000256" key="2">
    <source>
        <dbReference type="ARBA" id="ARBA00004393"/>
    </source>
</evidence>
<evidence type="ECO:0000256" key="15">
    <source>
        <dbReference type="ARBA" id="ARBA00042717"/>
    </source>
</evidence>
<evidence type="ECO:0000256" key="5">
    <source>
        <dbReference type="ARBA" id="ARBA00022692"/>
    </source>
</evidence>
<keyword evidence="5 17" id="KW-0812">Transmembrane</keyword>
<dbReference type="Proteomes" id="UP000193922">
    <property type="component" value="Unassembled WGS sequence"/>
</dbReference>
<protein>
    <recommendedName>
        <fullName evidence="14">Pheromone-processing carboxypeptidase KEX1</fullName>
        <ecNumber evidence="12">3.4.16.6</ecNumber>
    </recommendedName>
    <alternativeName>
        <fullName evidence="15">Carboxypeptidase D</fullName>
    </alternativeName>
    <alternativeName>
        <fullName evidence="13">Pheromone-processing carboxypeptidase kex1</fullName>
    </alternativeName>
</protein>
<comment type="subcellular location">
    <subcellularLocation>
        <location evidence="2">Golgi apparatus</location>
        <location evidence="2">trans-Golgi network membrane</location>
        <topology evidence="2">Single-pass type I membrane protein</topology>
    </subcellularLocation>
</comment>
<dbReference type="PANTHER" id="PTHR11802">
    <property type="entry name" value="SERINE PROTEASE FAMILY S10 SERINE CARBOXYPEPTIDASE"/>
    <property type="match status" value="1"/>
</dbReference>
<dbReference type="RefSeq" id="XP_040743909.1">
    <property type="nucleotide sequence ID" value="XM_040887517.1"/>
</dbReference>
<keyword evidence="19" id="KW-1185">Reference proteome</keyword>
<accession>A0A1Y1W9R4</accession>
<evidence type="ECO:0000256" key="14">
    <source>
        <dbReference type="ARBA" id="ARBA00040628"/>
    </source>
</evidence>
<proteinExistence type="inferred from homology"/>
<dbReference type="InterPro" id="IPR001563">
    <property type="entry name" value="Peptidase_S10"/>
</dbReference>
<dbReference type="GO" id="GO:0004185">
    <property type="term" value="F:serine-type carboxypeptidase activity"/>
    <property type="evidence" value="ECO:0007669"/>
    <property type="project" value="UniProtKB-EC"/>
</dbReference>
<dbReference type="GO" id="GO:0005802">
    <property type="term" value="C:trans-Golgi network"/>
    <property type="evidence" value="ECO:0007669"/>
    <property type="project" value="TreeGrafter"/>
</dbReference>
<dbReference type="Pfam" id="PF00450">
    <property type="entry name" value="Peptidase_S10"/>
    <property type="match status" value="1"/>
</dbReference>
<gene>
    <name evidence="18" type="ORF">DL89DRAFT_267487</name>
</gene>
<dbReference type="GO" id="GO:0006915">
    <property type="term" value="P:apoptotic process"/>
    <property type="evidence" value="ECO:0007669"/>
    <property type="project" value="UniProtKB-KW"/>
</dbReference>
<name>A0A1Y1W9R4_9FUNG</name>
<organism evidence="18 19">
    <name type="scientific">Linderina pennispora</name>
    <dbReference type="NCBI Taxonomy" id="61395"/>
    <lineage>
        <taxon>Eukaryota</taxon>
        <taxon>Fungi</taxon>
        <taxon>Fungi incertae sedis</taxon>
        <taxon>Zoopagomycota</taxon>
        <taxon>Kickxellomycotina</taxon>
        <taxon>Kickxellomycetes</taxon>
        <taxon>Kickxellales</taxon>
        <taxon>Kickxellaceae</taxon>
        <taxon>Linderina</taxon>
    </lineage>
</organism>
<evidence type="ECO:0000256" key="12">
    <source>
        <dbReference type="ARBA" id="ARBA00038895"/>
    </source>
</evidence>
<evidence type="ECO:0000256" key="4">
    <source>
        <dbReference type="ARBA" id="ARBA00022645"/>
    </source>
</evidence>
<dbReference type="PANTHER" id="PTHR11802:SF190">
    <property type="entry name" value="PHEROMONE-PROCESSING CARBOXYPEPTIDASE KEX1"/>
    <property type="match status" value="1"/>
</dbReference>
<keyword evidence="18" id="KW-0378">Hydrolase</keyword>
<comment type="similarity">
    <text evidence="3">Belongs to the peptidase S10 family.</text>
</comment>
<dbReference type="STRING" id="61395.A0A1Y1W9R4"/>
<keyword evidence="6" id="KW-0053">Apoptosis</keyword>
<feature type="region of interest" description="Disordered" evidence="16">
    <location>
        <begin position="533"/>
        <end position="564"/>
    </location>
</feature>
<dbReference type="SUPFAM" id="SSF53474">
    <property type="entry name" value="alpha/beta-Hydrolases"/>
    <property type="match status" value="1"/>
</dbReference>
<evidence type="ECO:0000256" key="7">
    <source>
        <dbReference type="ARBA" id="ARBA00022729"/>
    </source>
</evidence>
<evidence type="ECO:0000256" key="16">
    <source>
        <dbReference type="SAM" id="MobiDB-lite"/>
    </source>
</evidence>
<evidence type="ECO:0000256" key="8">
    <source>
        <dbReference type="ARBA" id="ARBA00022989"/>
    </source>
</evidence>
<evidence type="ECO:0000313" key="19">
    <source>
        <dbReference type="Proteomes" id="UP000193922"/>
    </source>
</evidence>
<dbReference type="PRINTS" id="PR00724">
    <property type="entry name" value="CRBOXYPTASEC"/>
</dbReference>
<reference evidence="18 19" key="1">
    <citation type="submission" date="2016-07" db="EMBL/GenBank/DDBJ databases">
        <title>Pervasive Adenine N6-methylation of Active Genes in Fungi.</title>
        <authorList>
            <consortium name="DOE Joint Genome Institute"/>
            <person name="Mondo S.J."/>
            <person name="Dannebaum R.O."/>
            <person name="Kuo R.C."/>
            <person name="Labutti K."/>
            <person name="Haridas S."/>
            <person name="Kuo A."/>
            <person name="Salamov A."/>
            <person name="Ahrendt S.R."/>
            <person name="Lipzen A."/>
            <person name="Sullivan W."/>
            <person name="Andreopoulos W.B."/>
            <person name="Clum A."/>
            <person name="Lindquist E."/>
            <person name="Daum C."/>
            <person name="Ramamoorthy G.K."/>
            <person name="Gryganskyi A."/>
            <person name="Culley D."/>
            <person name="Magnuson J.K."/>
            <person name="James T.Y."/>
            <person name="O'Malley M.A."/>
            <person name="Stajich J.E."/>
            <person name="Spatafora J.W."/>
            <person name="Visel A."/>
            <person name="Grigoriev I.V."/>
        </authorList>
    </citation>
    <scope>NUCLEOTIDE SEQUENCE [LARGE SCALE GENOMIC DNA]</scope>
    <source>
        <strain evidence="18 19">ATCC 12442</strain>
    </source>
</reference>
<keyword evidence="10 17" id="KW-0472">Membrane</keyword>
<keyword evidence="8 17" id="KW-1133">Transmembrane helix</keyword>
<evidence type="ECO:0000256" key="9">
    <source>
        <dbReference type="ARBA" id="ARBA00023034"/>
    </source>
</evidence>
<keyword evidence="7" id="KW-0732">Signal</keyword>
<feature type="compositionally biased region" description="Acidic residues" evidence="16">
    <location>
        <begin position="535"/>
        <end position="550"/>
    </location>
</feature>
<evidence type="ECO:0000256" key="17">
    <source>
        <dbReference type="SAM" id="Phobius"/>
    </source>
</evidence>
<sequence>MADSSKMDDFVMHGLPLQSGREFDSLKQYSGQLPLSDDGKNQMFFWLVTNTTNTQNKDKFILWLNGGPGCTSLDGVFMENGPYKFAGSNKLEFRDYSLSQQFDVLYVDQPFGTGFSTAPADNYETSFKNATETLVGFFDKFYTVFPAYKDKQLYISGESEAGTYLPYLASAMIKKKMPLAGVMIGNGWVDPHTMYMSYVDILREKHLLTNDVQKKMLAGMDECTKLYNKAPQPVHVNMCEQIPEIFITEGGPAADQCYNMYDLRLTDTQPSCGMNWPPEVHMYTDYLNRKDVQKALNIREGAAPAVWTECNSQVNTVLRDDNSPPAVDLLPHILDKVPVLMFVGDEDFLCNHIGIEWMIGNLTWAGAQGFSKSAEATNWTVAQDVAGTVRADRGLTYARILNASHMVGVDKPREILDLFTVFTNASASNLQFESSFRSGEGKVTLPTVEPAQDSHVLRWAFLGMLLFTVLSFALCFLRRKQLFAWWHERRGIQRLDDPMVTGRRLHDDELDEAFMMSEFTFKQQGRSSVDVEGLLLDDDTASSPDDDDDRADTVVAEPSSRRRQ</sequence>
<evidence type="ECO:0000256" key="11">
    <source>
        <dbReference type="ARBA" id="ARBA00023180"/>
    </source>
</evidence>
<comment type="catalytic activity">
    <reaction evidence="1">
        <text>Preferential release of a C-terminal arginine or lysine residue.</text>
        <dbReference type="EC" id="3.4.16.6"/>
    </reaction>
</comment>
<evidence type="ECO:0000256" key="6">
    <source>
        <dbReference type="ARBA" id="ARBA00022703"/>
    </source>
</evidence>
<feature type="transmembrane region" description="Helical" evidence="17">
    <location>
        <begin position="456"/>
        <end position="477"/>
    </location>
</feature>
<keyword evidence="9" id="KW-0333">Golgi apparatus</keyword>
<dbReference type="GO" id="GO:0006508">
    <property type="term" value="P:proteolysis"/>
    <property type="evidence" value="ECO:0007669"/>
    <property type="project" value="InterPro"/>
</dbReference>